<evidence type="ECO:0000313" key="2">
    <source>
        <dbReference type="Proteomes" id="UP000019678"/>
    </source>
</evidence>
<dbReference type="AlphaFoldDB" id="A0A017T1I3"/>
<organism evidence="1 2">
    <name type="scientific">Chondromyces apiculatus DSM 436</name>
    <dbReference type="NCBI Taxonomy" id="1192034"/>
    <lineage>
        <taxon>Bacteria</taxon>
        <taxon>Pseudomonadati</taxon>
        <taxon>Myxococcota</taxon>
        <taxon>Polyangia</taxon>
        <taxon>Polyangiales</taxon>
        <taxon>Polyangiaceae</taxon>
        <taxon>Chondromyces</taxon>
    </lineage>
</organism>
<accession>A0A017T1I3</accession>
<comment type="caution">
    <text evidence="1">The sequence shown here is derived from an EMBL/GenBank/DDBJ whole genome shotgun (WGS) entry which is preliminary data.</text>
</comment>
<proteinExistence type="predicted"/>
<name>A0A017T1I3_9BACT</name>
<dbReference type="Proteomes" id="UP000019678">
    <property type="component" value="Unassembled WGS sequence"/>
</dbReference>
<dbReference type="EMBL" id="ASRX01000051">
    <property type="protein sequence ID" value="EYF03104.1"/>
    <property type="molecule type" value="Genomic_DNA"/>
</dbReference>
<protein>
    <submittedName>
        <fullName evidence="1">Uncharacterized protein</fullName>
    </submittedName>
</protein>
<sequence>MAESDRSKKETPRARREVQPLGWEELIEEQRDAARQACGILGDIAGQKAEAGGGRSQLQTAC</sequence>
<reference evidence="1 2" key="1">
    <citation type="submission" date="2013-05" db="EMBL/GenBank/DDBJ databases">
        <title>Genome assembly of Chondromyces apiculatus DSM 436.</title>
        <authorList>
            <person name="Sharma G."/>
            <person name="Khatri I."/>
            <person name="Kaur C."/>
            <person name="Mayilraj S."/>
            <person name="Subramanian S."/>
        </authorList>
    </citation>
    <scope>NUCLEOTIDE SEQUENCE [LARGE SCALE GENOMIC DNA]</scope>
    <source>
        <strain evidence="1 2">DSM 436</strain>
    </source>
</reference>
<keyword evidence="2" id="KW-1185">Reference proteome</keyword>
<evidence type="ECO:0000313" key="1">
    <source>
        <dbReference type="EMBL" id="EYF03104.1"/>
    </source>
</evidence>
<gene>
    <name evidence="1" type="ORF">CAP_6218</name>
</gene>